<protein>
    <submittedName>
        <fullName evidence="5">Mss4-like protein</fullName>
    </submittedName>
</protein>
<comment type="similarity">
    <text evidence="1">Belongs to the Gfa family.</text>
</comment>
<keyword evidence="6" id="KW-1185">Reference proteome</keyword>
<dbReference type="InterPro" id="IPR006913">
    <property type="entry name" value="CENP-V/GFA"/>
</dbReference>
<dbReference type="OrthoDB" id="3930719at2759"/>
<dbReference type="EMBL" id="JAGPYM010000039">
    <property type="protein sequence ID" value="KAH6874458.1"/>
    <property type="molecule type" value="Genomic_DNA"/>
</dbReference>
<sequence length="166" mass="17695">MSTESASSPGAHDEPGIEAYIGSCHCGHVKYSASLALSKPSTFLQKCNCSICRKVGYALLTASPKSSFKIVSPEEGVAGLSDYTFHNKAINHYFCPHCGVRCFMFATLVQDGEVAQEVYVNAGTLDGKADGSKMVELSKMKVKYLDGKAEAWSAPPADTPYEGGLV</sequence>
<gene>
    <name evidence="5" type="ORF">B0T10DRAFT_465758</name>
</gene>
<evidence type="ECO:0000256" key="2">
    <source>
        <dbReference type="ARBA" id="ARBA00022723"/>
    </source>
</evidence>
<dbReference type="SUPFAM" id="SSF51316">
    <property type="entry name" value="Mss4-like"/>
    <property type="match status" value="1"/>
</dbReference>
<evidence type="ECO:0000259" key="4">
    <source>
        <dbReference type="PROSITE" id="PS51891"/>
    </source>
</evidence>
<dbReference type="Pfam" id="PF04828">
    <property type="entry name" value="GFA"/>
    <property type="match status" value="1"/>
</dbReference>
<reference evidence="5 6" key="1">
    <citation type="journal article" date="2021" name="Nat. Commun.">
        <title>Genetic determinants of endophytism in the Arabidopsis root mycobiome.</title>
        <authorList>
            <person name="Mesny F."/>
            <person name="Miyauchi S."/>
            <person name="Thiergart T."/>
            <person name="Pickel B."/>
            <person name="Atanasova L."/>
            <person name="Karlsson M."/>
            <person name="Huettel B."/>
            <person name="Barry K.W."/>
            <person name="Haridas S."/>
            <person name="Chen C."/>
            <person name="Bauer D."/>
            <person name="Andreopoulos W."/>
            <person name="Pangilinan J."/>
            <person name="LaButti K."/>
            <person name="Riley R."/>
            <person name="Lipzen A."/>
            <person name="Clum A."/>
            <person name="Drula E."/>
            <person name="Henrissat B."/>
            <person name="Kohler A."/>
            <person name="Grigoriev I.V."/>
            <person name="Martin F.M."/>
            <person name="Hacquard S."/>
        </authorList>
    </citation>
    <scope>NUCLEOTIDE SEQUENCE [LARGE SCALE GENOMIC DNA]</scope>
    <source>
        <strain evidence="5 6">MPI-CAGE-CH-0241</strain>
    </source>
</reference>
<evidence type="ECO:0000313" key="5">
    <source>
        <dbReference type="EMBL" id="KAH6874458.1"/>
    </source>
</evidence>
<dbReference type="Proteomes" id="UP000777438">
    <property type="component" value="Unassembled WGS sequence"/>
</dbReference>
<dbReference type="PANTHER" id="PTHR28620:SF1">
    <property type="entry name" value="CENP-V_GFA DOMAIN-CONTAINING PROTEIN"/>
    <property type="match status" value="1"/>
</dbReference>
<name>A0A9P8VUP1_9HYPO</name>
<dbReference type="GO" id="GO:0046872">
    <property type="term" value="F:metal ion binding"/>
    <property type="evidence" value="ECO:0007669"/>
    <property type="project" value="UniProtKB-KW"/>
</dbReference>
<proteinExistence type="inferred from homology"/>
<keyword evidence="2" id="KW-0479">Metal-binding</keyword>
<dbReference type="PANTHER" id="PTHR28620">
    <property type="entry name" value="CENTROMERE PROTEIN V"/>
    <property type="match status" value="1"/>
</dbReference>
<evidence type="ECO:0000313" key="6">
    <source>
        <dbReference type="Proteomes" id="UP000777438"/>
    </source>
</evidence>
<dbReference type="AlphaFoldDB" id="A0A9P8VUP1"/>
<dbReference type="Gene3D" id="2.170.150.70">
    <property type="match status" value="1"/>
</dbReference>
<keyword evidence="3" id="KW-0862">Zinc</keyword>
<dbReference type="InterPro" id="IPR011057">
    <property type="entry name" value="Mss4-like_sf"/>
</dbReference>
<evidence type="ECO:0000256" key="3">
    <source>
        <dbReference type="ARBA" id="ARBA00022833"/>
    </source>
</evidence>
<accession>A0A9P8VUP1</accession>
<feature type="domain" description="CENP-V/GFA" evidence="4">
    <location>
        <begin position="20"/>
        <end position="146"/>
    </location>
</feature>
<dbReference type="PROSITE" id="PS51891">
    <property type="entry name" value="CENP_V_GFA"/>
    <property type="match status" value="1"/>
</dbReference>
<dbReference type="GO" id="GO:0016846">
    <property type="term" value="F:carbon-sulfur lyase activity"/>
    <property type="evidence" value="ECO:0007669"/>
    <property type="project" value="InterPro"/>
</dbReference>
<dbReference type="InterPro" id="IPR052355">
    <property type="entry name" value="CENP-V-like"/>
</dbReference>
<comment type="caution">
    <text evidence="5">The sequence shown here is derived from an EMBL/GenBank/DDBJ whole genome shotgun (WGS) entry which is preliminary data.</text>
</comment>
<evidence type="ECO:0000256" key="1">
    <source>
        <dbReference type="ARBA" id="ARBA00005495"/>
    </source>
</evidence>
<organism evidence="5 6">
    <name type="scientific">Thelonectria olida</name>
    <dbReference type="NCBI Taxonomy" id="1576542"/>
    <lineage>
        <taxon>Eukaryota</taxon>
        <taxon>Fungi</taxon>
        <taxon>Dikarya</taxon>
        <taxon>Ascomycota</taxon>
        <taxon>Pezizomycotina</taxon>
        <taxon>Sordariomycetes</taxon>
        <taxon>Hypocreomycetidae</taxon>
        <taxon>Hypocreales</taxon>
        <taxon>Nectriaceae</taxon>
        <taxon>Thelonectria</taxon>
    </lineage>
</organism>